<feature type="compositionally biased region" description="Basic and acidic residues" evidence="2">
    <location>
        <begin position="471"/>
        <end position="491"/>
    </location>
</feature>
<dbReference type="FunFam" id="3.60.20.10:FF:000060">
    <property type="entry name" value="Related to DUG3-probable glutamine amidotransferase"/>
    <property type="match status" value="1"/>
</dbReference>
<dbReference type="SUPFAM" id="SSF56235">
    <property type="entry name" value="N-terminal nucleophile aminohydrolases (Ntn hydrolases)"/>
    <property type="match status" value="1"/>
</dbReference>
<dbReference type="GO" id="GO:0008242">
    <property type="term" value="F:omega peptidase activity"/>
    <property type="evidence" value="ECO:0007669"/>
    <property type="project" value="TreeGrafter"/>
</dbReference>
<dbReference type="InterPro" id="IPR052373">
    <property type="entry name" value="Gamma-glu_amide_hydrolase"/>
</dbReference>
<organism evidence="4 5">
    <name type="scientific">Mortierella alpina</name>
    <name type="common">Oleaginous fungus</name>
    <name type="synonym">Mortierella renispora</name>
    <dbReference type="NCBI Taxonomy" id="64518"/>
    <lineage>
        <taxon>Eukaryota</taxon>
        <taxon>Fungi</taxon>
        <taxon>Fungi incertae sedis</taxon>
        <taxon>Mucoromycota</taxon>
        <taxon>Mortierellomycotina</taxon>
        <taxon>Mortierellomycetes</taxon>
        <taxon>Mortierellales</taxon>
        <taxon>Mortierellaceae</taxon>
        <taxon>Mortierella</taxon>
    </lineage>
</organism>
<reference evidence="4" key="1">
    <citation type="submission" date="2021-07" db="EMBL/GenBank/DDBJ databases">
        <title>Draft genome of Mortierella alpina, strain LL118, isolated from an aspen leaf litter sample.</title>
        <authorList>
            <person name="Yang S."/>
            <person name="Vinatzer B.A."/>
        </authorList>
    </citation>
    <scope>NUCLEOTIDE SEQUENCE</scope>
    <source>
        <strain evidence="4">LL118</strain>
    </source>
</reference>
<dbReference type="EMBL" id="JAIFTL010000026">
    <property type="protein sequence ID" value="KAG9326101.1"/>
    <property type="molecule type" value="Genomic_DNA"/>
</dbReference>
<dbReference type="GO" id="GO:0005737">
    <property type="term" value="C:cytoplasm"/>
    <property type="evidence" value="ECO:0007669"/>
    <property type="project" value="TreeGrafter"/>
</dbReference>
<dbReference type="PANTHER" id="PTHR43187">
    <property type="entry name" value="GLUTAMINE AMIDOTRANSFERASE DUG3-RELATED"/>
    <property type="match status" value="1"/>
</dbReference>
<dbReference type="InterPro" id="IPR029055">
    <property type="entry name" value="Ntn_hydrolases_N"/>
</dbReference>
<evidence type="ECO:0000256" key="2">
    <source>
        <dbReference type="SAM" id="MobiDB-lite"/>
    </source>
</evidence>
<gene>
    <name evidence="4" type="ORF">KVV02_002789</name>
</gene>
<comment type="caution">
    <text evidence="4">The sequence shown here is derived from an EMBL/GenBank/DDBJ whole genome shotgun (WGS) entry which is preliminary data.</text>
</comment>
<feature type="compositionally biased region" description="Low complexity" evidence="2">
    <location>
        <begin position="384"/>
        <end position="407"/>
    </location>
</feature>
<dbReference type="GO" id="GO:0006751">
    <property type="term" value="P:glutathione catabolic process"/>
    <property type="evidence" value="ECO:0007669"/>
    <property type="project" value="TreeGrafter"/>
</dbReference>
<protein>
    <recommendedName>
        <fullName evidence="3">Glutamine amidotransferase type-2 domain-containing protein</fullName>
    </recommendedName>
</protein>
<proteinExistence type="predicted"/>
<dbReference type="GO" id="GO:0061672">
    <property type="term" value="C:glutathione hydrolase complex"/>
    <property type="evidence" value="ECO:0007669"/>
    <property type="project" value="TreeGrafter"/>
</dbReference>
<dbReference type="InterPro" id="IPR017932">
    <property type="entry name" value="GATase_2_dom"/>
</dbReference>
<dbReference type="Pfam" id="PF13230">
    <property type="entry name" value="GATase_4"/>
    <property type="match status" value="1"/>
</dbReference>
<dbReference type="Proteomes" id="UP000717515">
    <property type="component" value="Unassembled WGS sequence"/>
</dbReference>
<dbReference type="AlphaFoldDB" id="A0A9P8AB80"/>
<evidence type="ECO:0000259" key="3">
    <source>
        <dbReference type="PROSITE" id="PS51278"/>
    </source>
</evidence>
<dbReference type="PROSITE" id="PS51278">
    <property type="entry name" value="GATASE_TYPE_2"/>
    <property type="match status" value="1"/>
</dbReference>
<evidence type="ECO:0000313" key="4">
    <source>
        <dbReference type="EMBL" id="KAG9326101.1"/>
    </source>
</evidence>
<dbReference type="CDD" id="cd01908">
    <property type="entry name" value="YafJ"/>
    <property type="match status" value="1"/>
</dbReference>
<evidence type="ECO:0000256" key="1">
    <source>
        <dbReference type="ARBA" id="ARBA00022962"/>
    </source>
</evidence>
<keyword evidence="1" id="KW-0315">Glutamine amidotransferase</keyword>
<dbReference type="InterPro" id="IPR026869">
    <property type="entry name" value="EgtC-like"/>
</dbReference>
<dbReference type="Gene3D" id="3.60.20.10">
    <property type="entry name" value="Glutamine Phosphoribosylpyrophosphate, subunit 1, domain 1"/>
    <property type="match status" value="1"/>
</dbReference>
<feature type="domain" description="Glutamine amidotransferase type-2" evidence="3">
    <location>
        <begin position="2"/>
        <end position="286"/>
    </location>
</feature>
<sequence length="491" mass="54666">MCRMLLYKGRLPIQLAHLLTKPAHSIINQSFDSRLRLDNRRPINGDGFGVGWYESEPDPELDPAPCIFTSVTPAWNNMNLIRLAEKIKSPLVFAHVRASTAGSVSESNCHPWQYGRLMFMHNGNIADFHLIKRKVQESLSDEIFLSVNGNTDSEWAFAVFLSLLQSPLQSEPFCHTKLKDAMLKTIEKLNTWAKDAGITEASMMNFAVTDGVSVVCTRYISSKTLEAASLYYSSGTRFESYKPGHYRMVKADRREDIVVIASEPLTFEKADWLTIPTNTVVVITSKMNVLMYPIQDEYYQPDMKHREEELSEVAVVKGEGRQDGARDKECREVVFVGEDRPLPTAGVERVSVDTDTDLDKRSSARDVQGADSGSSAPSTPVITSRPSSSYFPSSPSASSLSTLSSHLNDTALHSDEAGCDDSDSDIQAGAGNESEQPSGDNQARNEDDCDDEIEEDYRIFPVQRSSLPRLISRDAGRPEPRSGRSERYLEV</sequence>
<evidence type="ECO:0000313" key="5">
    <source>
        <dbReference type="Proteomes" id="UP000717515"/>
    </source>
</evidence>
<feature type="compositionally biased region" description="Polar residues" evidence="2">
    <location>
        <begin position="433"/>
        <end position="442"/>
    </location>
</feature>
<dbReference type="PANTHER" id="PTHR43187:SF1">
    <property type="entry name" value="GLUTAMINE AMIDOTRANSFERASE DUG3-RELATED"/>
    <property type="match status" value="1"/>
</dbReference>
<feature type="region of interest" description="Disordered" evidence="2">
    <location>
        <begin position="345"/>
        <end position="491"/>
    </location>
</feature>
<feature type="compositionally biased region" description="Polar residues" evidence="2">
    <location>
        <begin position="371"/>
        <end position="382"/>
    </location>
</feature>
<accession>A0A9P8AB80</accession>
<name>A0A9P8AB80_MORAP</name>